<dbReference type="InterPro" id="IPR003616">
    <property type="entry name" value="Post-SET_dom"/>
</dbReference>
<comment type="catalytic activity">
    <reaction evidence="12">
        <text>N(6)-methyl-L-lysyl(4)-[histone H3] + S-adenosyl-L-methionine = N(6),N(6)-dimethyl-L-lysyl(4)-[histone H3] + S-adenosyl-L-homocysteine + H(+)</text>
        <dbReference type="Rhea" id="RHEA:60268"/>
        <dbReference type="Rhea" id="RHEA-COMP:15540"/>
        <dbReference type="Rhea" id="RHEA-COMP:15543"/>
        <dbReference type="ChEBI" id="CHEBI:15378"/>
        <dbReference type="ChEBI" id="CHEBI:57856"/>
        <dbReference type="ChEBI" id="CHEBI:59789"/>
        <dbReference type="ChEBI" id="CHEBI:61929"/>
        <dbReference type="ChEBI" id="CHEBI:61976"/>
    </reaction>
</comment>
<feature type="compositionally biased region" description="Polar residues" evidence="15">
    <location>
        <begin position="414"/>
        <end position="424"/>
    </location>
</feature>
<evidence type="ECO:0000256" key="14">
    <source>
        <dbReference type="SAM" id="Coils"/>
    </source>
</evidence>
<dbReference type="Pfam" id="PF00856">
    <property type="entry name" value="SET"/>
    <property type="match status" value="1"/>
</dbReference>
<dbReference type="SMART" id="SM01291">
    <property type="entry name" value="N-SET"/>
    <property type="match status" value="1"/>
</dbReference>
<evidence type="ECO:0000256" key="12">
    <source>
        <dbReference type="ARBA" id="ARBA00047583"/>
    </source>
</evidence>
<dbReference type="PANTHER" id="PTHR45814:SF2">
    <property type="entry name" value="HISTONE-LYSINE N-METHYLTRANSFERASE SETD1"/>
    <property type="match status" value="1"/>
</dbReference>
<proteinExistence type="predicted"/>
<dbReference type="InterPro" id="IPR037841">
    <property type="entry name" value="SET_SETD1A/B"/>
</dbReference>
<evidence type="ECO:0000256" key="9">
    <source>
        <dbReference type="ARBA" id="ARBA00023163"/>
    </source>
</evidence>
<comment type="catalytic activity">
    <reaction evidence="13">
        <text>N(6),N(6)-dimethyl-L-lysyl(4)-[histone H3] + S-adenosyl-L-methionine = N(6),N(6),N(6)-trimethyl-L-lysyl(4)-[histone H3] + S-adenosyl-L-homocysteine + H(+)</text>
        <dbReference type="Rhea" id="RHEA:60272"/>
        <dbReference type="Rhea" id="RHEA-COMP:15537"/>
        <dbReference type="Rhea" id="RHEA-COMP:15540"/>
        <dbReference type="ChEBI" id="CHEBI:15378"/>
        <dbReference type="ChEBI" id="CHEBI:57856"/>
        <dbReference type="ChEBI" id="CHEBI:59789"/>
        <dbReference type="ChEBI" id="CHEBI:61961"/>
        <dbReference type="ChEBI" id="CHEBI:61976"/>
    </reaction>
</comment>
<keyword evidence="4" id="KW-0808">Transferase</keyword>
<evidence type="ECO:0000256" key="2">
    <source>
        <dbReference type="ARBA" id="ARBA00012182"/>
    </source>
</evidence>
<keyword evidence="19" id="KW-1185">Reference proteome</keyword>
<comment type="caution">
    <text evidence="18">The sequence shown here is derived from an EMBL/GenBank/DDBJ whole genome shotgun (WGS) entry which is preliminary data.</text>
</comment>
<feature type="region of interest" description="Disordered" evidence="15">
    <location>
        <begin position="397"/>
        <end position="675"/>
    </location>
</feature>
<feature type="compositionally biased region" description="Low complexity" evidence="15">
    <location>
        <begin position="949"/>
        <end position="963"/>
    </location>
</feature>
<dbReference type="InterPro" id="IPR024657">
    <property type="entry name" value="COMPASS_Set1_N-SET"/>
</dbReference>
<dbReference type="InterPro" id="IPR012677">
    <property type="entry name" value="Nucleotide-bd_a/b_plait_sf"/>
</dbReference>
<feature type="compositionally biased region" description="Basic residues" evidence="15">
    <location>
        <begin position="451"/>
        <end position="464"/>
    </location>
</feature>
<dbReference type="FunFam" id="2.170.270.10:FF:000010">
    <property type="entry name" value="Histone-lysine N-methyltransferase"/>
    <property type="match status" value="1"/>
</dbReference>
<evidence type="ECO:0000256" key="3">
    <source>
        <dbReference type="ARBA" id="ARBA00022603"/>
    </source>
</evidence>
<dbReference type="EMBL" id="CAJGYM010000007">
    <property type="protein sequence ID" value="CAD6187853.1"/>
    <property type="molecule type" value="Genomic_DNA"/>
</dbReference>
<evidence type="ECO:0000256" key="5">
    <source>
        <dbReference type="ARBA" id="ARBA00022691"/>
    </source>
</evidence>
<feature type="compositionally biased region" description="Polar residues" evidence="15">
    <location>
        <begin position="514"/>
        <end position="544"/>
    </location>
</feature>
<dbReference type="InterPro" id="IPR046341">
    <property type="entry name" value="SET_dom_sf"/>
</dbReference>
<feature type="domain" description="SET" evidence="16">
    <location>
        <begin position="1417"/>
        <end position="1534"/>
    </location>
</feature>
<feature type="coiled-coil region" evidence="14">
    <location>
        <begin position="803"/>
        <end position="830"/>
    </location>
</feature>
<keyword evidence="10" id="KW-0539">Nucleus</keyword>
<evidence type="ECO:0000259" key="17">
    <source>
        <dbReference type="PROSITE" id="PS50868"/>
    </source>
</evidence>
<evidence type="ECO:0000256" key="7">
    <source>
        <dbReference type="ARBA" id="ARBA00022884"/>
    </source>
</evidence>
<evidence type="ECO:0000313" key="19">
    <source>
        <dbReference type="Proteomes" id="UP000835052"/>
    </source>
</evidence>
<dbReference type="InterPro" id="IPR044570">
    <property type="entry name" value="Set1-like"/>
</dbReference>
<accession>A0A8S1GY59</accession>
<feature type="coiled-coil region" evidence="14">
    <location>
        <begin position="866"/>
        <end position="898"/>
    </location>
</feature>
<feature type="compositionally biased region" description="Polar residues" evidence="15">
    <location>
        <begin position="1019"/>
        <end position="1033"/>
    </location>
</feature>
<sequence length="1556" mass="175922">MLNVSEFVDAALEVVMQPSSSTRHADDVQRRKGTSDQMQKYKIHPSSNAHSGGQTNRLSRRKEPEQDFIVLRLLSRIQCVLRMPESHKYYNLYKSLHSGEPTDPRKSAEVRSNSQVYTYGAKRPQLLSLAIPNFSIDACSGATPPRREVSIFNLNDNMTHELLQSFASTIGEIQETGICYHPKTKKHLRMAFVVFKKTFHAAAFVEKYNVERLLGSKLECHLDPFLAILNQRHEDETHSQSPLPDYLKKVEENVLTDLRERVLRQHRDSQRISQISDAAEDVEGEAILDVEGIDELPHESNAFEAEKVKTELFADPDAPTTFLREEATTSAAEPTVLPPVRVVPKWTSQYPEGLSHAPVGHFAGVPTNHLHYHSHYNPQAVGFPSGQSFRHEEARNYRGDGPLYHEPPPPYEQFASSSSHETSNVRSRKSEQSKSSRRSSPVSSSDDERTKSRRKKRSKRRRSYSKTESSAQSTDEDVIMVTKKEERSRVEYIRDGKTVKEIKELKTRTETVTRMKVSTNQNGSESNSCDSSQGGENSRRSASLSPDRRRSDAERRREKMRATSSFSTKRRSENTSEQDSSKNKAAHNWSDSDDDDSDESSKKSFARRRKNSKKNLGDRSLDREEAFVERVTPKKAKPKTPPQEPPSPPQNAAPVAAGHFPPRNVSSAAPPPPMPPMFLGAMPGYPPPMPFFGHPHMLPFPPPMNYVVPFNPSLPPPALVHPNISVSVATPTLRKTTTPPPTDRESSPPRISLQARALDIFGVKSTGGLPAPSDASRTVLAKTTSLDNDEEDMDVEVSTKCSSMCEETEEERLERERRETEEEFTRRENIWRELRMRVLADLKSELSEKLCDDLIGLARRSCLKQVDEIVQERKEAEEVRLKEERDAELRRKEEAEKQFPKFWSQFGFHSNDRLIPMTFKRKLDPVRQPATSSGDSRKKRKSNERRRISSSAEVSQSSSSSSDSDSELEEEKEKEAATTKSSSEAEESDLDSGSRSEEEDEDAASSQDELPIKPRKNRILSSTPEDSVNSSAGSDDESDVDELKDSQEASTSKESSSDEEVVENNLRVKRGKSASPSLTATPRSEDLESETPAKKRKRDLLSDGAEEIRAKSKTKARPTLATSSSAPSVSQLATAAPMRPLFATVNIRKMPRDLVETLAASATVSAVEYHPLITEHCYFKPENDDVTIKVRDPITSSIFDHPRSGPMEFQAPPEEKLKKQQNRPLKVAKRLPNELIQLFPHLREEPKKEIRFPKKTEDQKQRIIHDFGEFLDEEDQNYVRIALEKLQPEGVRPPWGQSLTFVEVPPPPQPLLVQTPSFTRHGKPDVYYADEDLEGVIPVEEGCARARAFVKMTVKQKRSLVRRPDNVTHINERDEAAARHQAIANKESRSLQRRLLNTLGDANTDFFKVNQLKYRKKMIKFARSRIHGWGLYAMEPIAPDDMIVEYIGQKVRSIVADVREKAYERRGIGSSYLFRIDEHSVIDATKMGNFARFINHSCSPNCYAKVVTVEGDKRIVIYSKGLINKGEEITYDYKFPFEEDKIDCLCGAPNCRGSLN</sequence>
<dbReference type="EC" id="2.1.1.354" evidence="2"/>
<evidence type="ECO:0000259" key="16">
    <source>
        <dbReference type="PROSITE" id="PS50280"/>
    </source>
</evidence>
<evidence type="ECO:0000256" key="8">
    <source>
        <dbReference type="ARBA" id="ARBA00023015"/>
    </source>
</evidence>
<keyword evidence="8" id="KW-0805">Transcription regulation</keyword>
<evidence type="ECO:0000256" key="10">
    <source>
        <dbReference type="ARBA" id="ARBA00023242"/>
    </source>
</evidence>
<evidence type="ECO:0000256" key="6">
    <source>
        <dbReference type="ARBA" id="ARBA00022853"/>
    </source>
</evidence>
<dbReference type="Proteomes" id="UP000835052">
    <property type="component" value="Unassembled WGS sequence"/>
</dbReference>
<comment type="catalytic activity">
    <reaction evidence="11">
        <text>L-lysyl(4)-[histone H3] + 3 S-adenosyl-L-methionine = N(6),N(6),N(6)-trimethyl-L-lysyl(4)-[histone H3] + 3 S-adenosyl-L-homocysteine + 3 H(+)</text>
        <dbReference type="Rhea" id="RHEA:60260"/>
        <dbReference type="Rhea" id="RHEA-COMP:15537"/>
        <dbReference type="Rhea" id="RHEA-COMP:15547"/>
        <dbReference type="ChEBI" id="CHEBI:15378"/>
        <dbReference type="ChEBI" id="CHEBI:29969"/>
        <dbReference type="ChEBI" id="CHEBI:57856"/>
        <dbReference type="ChEBI" id="CHEBI:59789"/>
        <dbReference type="ChEBI" id="CHEBI:61961"/>
        <dbReference type="EC" id="2.1.1.354"/>
    </reaction>
</comment>
<dbReference type="PANTHER" id="PTHR45814">
    <property type="entry name" value="HISTONE-LYSINE N-METHYLTRANSFERASE SETD1"/>
    <property type="match status" value="1"/>
</dbReference>
<feature type="region of interest" description="Disordered" evidence="15">
    <location>
        <begin position="18"/>
        <end position="62"/>
    </location>
</feature>
<dbReference type="Gene3D" id="3.30.70.330">
    <property type="match status" value="1"/>
</dbReference>
<dbReference type="SUPFAM" id="SSF82199">
    <property type="entry name" value="SET domain"/>
    <property type="match status" value="1"/>
</dbReference>
<evidence type="ECO:0000256" key="13">
    <source>
        <dbReference type="ARBA" id="ARBA00049129"/>
    </source>
</evidence>
<gene>
    <name evidence="18" type="ORF">CAUJ_LOCUS3772</name>
</gene>
<dbReference type="InterPro" id="IPR035979">
    <property type="entry name" value="RBD_domain_sf"/>
</dbReference>
<dbReference type="PROSITE" id="PS50868">
    <property type="entry name" value="POST_SET"/>
    <property type="match status" value="1"/>
</dbReference>
<dbReference type="Gene3D" id="2.170.270.10">
    <property type="entry name" value="SET domain"/>
    <property type="match status" value="1"/>
</dbReference>
<dbReference type="SMART" id="SM00317">
    <property type="entry name" value="SET"/>
    <property type="match status" value="1"/>
</dbReference>
<keyword evidence="9" id="KW-0804">Transcription</keyword>
<keyword evidence="7" id="KW-0694">RNA-binding</keyword>
<dbReference type="OrthoDB" id="308383at2759"/>
<feature type="region of interest" description="Disordered" evidence="15">
    <location>
        <begin position="919"/>
        <end position="1132"/>
    </location>
</feature>
<dbReference type="GO" id="GO:0140999">
    <property type="term" value="F:histone H3K4 trimethyltransferase activity"/>
    <property type="evidence" value="ECO:0007669"/>
    <property type="project" value="UniProtKB-EC"/>
</dbReference>
<name>A0A8S1GY59_9PELO</name>
<dbReference type="PROSITE" id="PS50280">
    <property type="entry name" value="SET"/>
    <property type="match status" value="1"/>
</dbReference>
<keyword evidence="14" id="KW-0175">Coiled coil</keyword>
<reference evidence="18" key="1">
    <citation type="submission" date="2020-10" db="EMBL/GenBank/DDBJ databases">
        <authorList>
            <person name="Kikuchi T."/>
        </authorList>
    </citation>
    <scope>NUCLEOTIDE SEQUENCE</scope>
    <source>
        <strain evidence="18">NKZ352</strain>
    </source>
</reference>
<keyword evidence="3" id="KW-0489">Methyltransferase</keyword>
<keyword evidence="5" id="KW-0949">S-adenosyl-L-methionine</keyword>
<feature type="compositionally biased region" description="Pro residues" evidence="15">
    <location>
        <begin position="639"/>
        <end position="651"/>
    </location>
</feature>
<organism evidence="18 19">
    <name type="scientific">Caenorhabditis auriculariae</name>
    <dbReference type="NCBI Taxonomy" id="2777116"/>
    <lineage>
        <taxon>Eukaryota</taxon>
        <taxon>Metazoa</taxon>
        <taxon>Ecdysozoa</taxon>
        <taxon>Nematoda</taxon>
        <taxon>Chromadorea</taxon>
        <taxon>Rhabditida</taxon>
        <taxon>Rhabditina</taxon>
        <taxon>Rhabditomorpha</taxon>
        <taxon>Rhabditoidea</taxon>
        <taxon>Rhabditidae</taxon>
        <taxon>Peloderinae</taxon>
        <taxon>Caenorhabditis</taxon>
    </lineage>
</organism>
<dbReference type="GO" id="GO:0048188">
    <property type="term" value="C:Set1C/COMPASS complex"/>
    <property type="evidence" value="ECO:0007669"/>
    <property type="project" value="InterPro"/>
</dbReference>
<evidence type="ECO:0000256" key="11">
    <source>
        <dbReference type="ARBA" id="ARBA00047571"/>
    </source>
</evidence>
<evidence type="ECO:0000313" key="18">
    <source>
        <dbReference type="EMBL" id="CAD6187853.1"/>
    </source>
</evidence>
<feature type="compositionally biased region" description="Basic and acidic residues" evidence="15">
    <location>
        <begin position="23"/>
        <end position="34"/>
    </location>
</feature>
<dbReference type="GO" id="GO:0032259">
    <property type="term" value="P:methylation"/>
    <property type="evidence" value="ECO:0007669"/>
    <property type="project" value="UniProtKB-KW"/>
</dbReference>
<dbReference type="CDD" id="cd19169">
    <property type="entry name" value="SET_SETD1"/>
    <property type="match status" value="1"/>
</dbReference>
<dbReference type="SUPFAM" id="SSF54928">
    <property type="entry name" value="RNA-binding domain, RBD"/>
    <property type="match status" value="1"/>
</dbReference>
<comment type="subcellular location">
    <subcellularLocation>
        <location evidence="1">Nucleus</location>
    </subcellularLocation>
</comment>
<evidence type="ECO:0000256" key="1">
    <source>
        <dbReference type="ARBA" id="ARBA00004123"/>
    </source>
</evidence>
<dbReference type="SMART" id="SM00508">
    <property type="entry name" value="PostSET"/>
    <property type="match status" value="1"/>
</dbReference>
<protein>
    <recommendedName>
        <fullName evidence="2">[histone H3]-lysine(4) N-trimethyltransferase</fullName>
        <ecNumber evidence="2">2.1.1.354</ecNumber>
    </recommendedName>
</protein>
<dbReference type="InterPro" id="IPR001214">
    <property type="entry name" value="SET_dom"/>
</dbReference>
<dbReference type="Pfam" id="PF00076">
    <property type="entry name" value="RRM_1"/>
    <property type="match status" value="1"/>
</dbReference>
<feature type="compositionally biased region" description="Basic and acidic residues" evidence="15">
    <location>
        <begin position="482"/>
        <end position="513"/>
    </location>
</feature>
<feature type="compositionally biased region" description="Basic and acidic residues" evidence="15">
    <location>
        <begin position="570"/>
        <end position="582"/>
    </location>
</feature>
<dbReference type="GO" id="GO:0003723">
    <property type="term" value="F:RNA binding"/>
    <property type="evidence" value="ECO:0007669"/>
    <property type="project" value="UniProtKB-KW"/>
</dbReference>
<feature type="compositionally biased region" description="Polar residues" evidence="15">
    <location>
        <begin position="45"/>
        <end position="57"/>
    </location>
</feature>
<feature type="compositionally biased region" description="Basic and acidic residues" evidence="15">
    <location>
        <begin position="615"/>
        <end position="632"/>
    </location>
</feature>
<feature type="compositionally biased region" description="Polar residues" evidence="15">
    <location>
        <begin position="1120"/>
        <end position="1132"/>
    </location>
</feature>
<evidence type="ECO:0000256" key="4">
    <source>
        <dbReference type="ARBA" id="ARBA00022679"/>
    </source>
</evidence>
<keyword evidence="6" id="KW-0156">Chromatin regulator</keyword>
<evidence type="ECO:0000256" key="15">
    <source>
        <dbReference type="SAM" id="MobiDB-lite"/>
    </source>
</evidence>
<dbReference type="InterPro" id="IPR000504">
    <property type="entry name" value="RRM_dom"/>
</dbReference>
<feature type="domain" description="Post-SET" evidence="17">
    <location>
        <begin position="1540"/>
        <end position="1556"/>
    </location>
</feature>
<dbReference type="SMART" id="SM00360">
    <property type="entry name" value="RRM"/>
    <property type="match status" value="1"/>
</dbReference>
<feature type="compositionally biased region" description="Basic and acidic residues" evidence="15">
    <location>
        <begin position="546"/>
        <end position="561"/>
    </location>
</feature>
<feature type="compositionally biased region" description="Basic residues" evidence="15">
    <location>
        <begin position="604"/>
        <end position="613"/>
    </location>
</feature>